<sequence length="232" mass="25250">MQTSSFLRETSPATEAITWASALTKPVLYVPGNHELCGSSIASTAQEMKELCSGSGIQVLDTTAVVIGGVRFLGTTLWTDFQLFGDGEKRNEAVSQALSFIRDFSRIQMDDASVTVFTPDLSAVAFMRHANWLEEQFAEPFAGKTVAITHHAPSPQSIHPRFAGSPFNACIVSDAERLIDGKHAALWIHGHTHDSFDYVVNGTRVVCNPRGYAKNGVNENPQFDPALVIEVV</sequence>
<feature type="domain" description="Calcineurin-like phosphoesterase" evidence="1">
    <location>
        <begin position="11"/>
        <end position="194"/>
    </location>
</feature>
<reference evidence="2 3" key="1">
    <citation type="submission" date="2017-01" db="EMBL/GenBank/DDBJ databases">
        <title>Genome sequence of Rhodoferax antarcticus ANT.BR, a psychrophilic purple nonsulfur bacterium from an Antarctic microbial mat.</title>
        <authorList>
            <person name="Baker J."/>
            <person name="Riester C."/>
            <person name="Skinner B."/>
            <person name="Newell A."/>
            <person name="Swingley W."/>
            <person name="Madigan M."/>
            <person name="Jung D."/>
            <person name="Asao M."/>
            <person name="Chen M."/>
            <person name="Loughlin P."/>
            <person name="Pan H."/>
            <person name="Lin S."/>
            <person name="Li N."/>
            <person name="Shaw J."/>
            <person name="Prado M."/>
            <person name="Sherman C."/>
            <person name="Li X."/>
            <person name="Tang J."/>
            <person name="Blankenship R."/>
            <person name="Zhao T."/>
            <person name="Touchman J."/>
            <person name="Sattley M."/>
        </authorList>
    </citation>
    <scope>NUCLEOTIDE SEQUENCE [LARGE SCALE GENOMIC DNA]</scope>
    <source>
        <strain evidence="2 3">ANT.BR</strain>
    </source>
</reference>
<dbReference type="AlphaFoldDB" id="A0A1Q8YKL2"/>
<dbReference type="SUPFAM" id="SSF56300">
    <property type="entry name" value="Metallo-dependent phosphatases"/>
    <property type="match status" value="1"/>
</dbReference>
<proteinExistence type="predicted"/>
<name>A0A1Q8YKL2_9BURK</name>
<dbReference type="InterPro" id="IPR004843">
    <property type="entry name" value="Calcineurin-like_PHP"/>
</dbReference>
<keyword evidence="3" id="KW-1185">Reference proteome</keyword>
<dbReference type="PANTHER" id="PTHR37844">
    <property type="entry name" value="SER/THR PROTEIN PHOSPHATASE SUPERFAMILY (AFU_ORTHOLOGUE AFUA_1G14840)"/>
    <property type="match status" value="1"/>
</dbReference>
<evidence type="ECO:0000313" key="3">
    <source>
        <dbReference type="Proteomes" id="UP000185911"/>
    </source>
</evidence>
<gene>
    <name evidence="2" type="ORF">BLL52_0085</name>
</gene>
<evidence type="ECO:0000259" key="1">
    <source>
        <dbReference type="Pfam" id="PF00149"/>
    </source>
</evidence>
<dbReference type="EMBL" id="MSYM01000001">
    <property type="protein sequence ID" value="OLP08479.1"/>
    <property type="molecule type" value="Genomic_DNA"/>
</dbReference>
<comment type="caution">
    <text evidence="2">The sequence shown here is derived from an EMBL/GenBank/DDBJ whole genome shotgun (WGS) entry which is preliminary data.</text>
</comment>
<protein>
    <submittedName>
        <fullName evidence="2">Metallophosphoesterase</fullName>
    </submittedName>
</protein>
<dbReference type="Pfam" id="PF00149">
    <property type="entry name" value="Metallophos"/>
    <property type="match status" value="1"/>
</dbReference>
<accession>A0A1Q8YKL2</accession>
<dbReference type="GO" id="GO:0016787">
    <property type="term" value="F:hydrolase activity"/>
    <property type="evidence" value="ECO:0007669"/>
    <property type="project" value="InterPro"/>
</dbReference>
<dbReference type="RefSeq" id="WP_241838932.1">
    <property type="nucleotide sequence ID" value="NZ_MSYM01000001.1"/>
</dbReference>
<organism evidence="2 3">
    <name type="scientific">Rhodoferax antarcticus ANT.BR</name>
    <dbReference type="NCBI Taxonomy" id="1111071"/>
    <lineage>
        <taxon>Bacteria</taxon>
        <taxon>Pseudomonadati</taxon>
        <taxon>Pseudomonadota</taxon>
        <taxon>Betaproteobacteria</taxon>
        <taxon>Burkholderiales</taxon>
        <taxon>Comamonadaceae</taxon>
        <taxon>Rhodoferax</taxon>
    </lineage>
</organism>
<dbReference type="InterPro" id="IPR029052">
    <property type="entry name" value="Metallo-depent_PP-like"/>
</dbReference>
<dbReference type="PANTHER" id="PTHR37844:SF2">
    <property type="entry name" value="SER_THR PROTEIN PHOSPHATASE SUPERFAMILY (AFU_ORTHOLOGUE AFUA_1G14840)"/>
    <property type="match status" value="1"/>
</dbReference>
<evidence type="ECO:0000313" key="2">
    <source>
        <dbReference type="EMBL" id="OLP08479.1"/>
    </source>
</evidence>
<dbReference type="Proteomes" id="UP000185911">
    <property type="component" value="Unassembled WGS sequence"/>
</dbReference>
<dbReference type="Gene3D" id="3.60.21.10">
    <property type="match status" value="1"/>
</dbReference>